<dbReference type="GO" id="GO:0005524">
    <property type="term" value="F:ATP binding"/>
    <property type="evidence" value="ECO:0007669"/>
    <property type="project" value="UniProtKB-KW"/>
</dbReference>
<evidence type="ECO:0000256" key="10">
    <source>
        <dbReference type="ARBA" id="ARBA00022840"/>
    </source>
</evidence>
<comment type="catalytic activity">
    <reaction evidence="21">
        <text>a 5'-end (5'-triphosphoguanosine)-adenylyl-adenylyl-cytidylyl-adenosine in mRNA + 2 S-adenosyl-L-methionine = a 5'-end (N(7)-methyl 5'-triphosphoguanosine)-(2'-O-methyladenylyl)-adenylyl-cytidylyl-adenosine in mRNA + 2 S-adenosyl-L-homocysteine + H(+)</text>
        <dbReference type="Rhea" id="RHEA:65376"/>
        <dbReference type="Rhea" id="RHEA-COMP:16797"/>
        <dbReference type="Rhea" id="RHEA-COMP:16798"/>
        <dbReference type="ChEBI" id="CHEBI:15378"/>
        <dbReference type="ChEBI" id="CHEBI:57856"/>
        <dbReference type="ChEBI" id="CHEBI:59789"/>
        <dbReference type="ChEBI" id="CHEBI:156483"/>
        <dbReference type="ChEBI" id="CHEBI:156484"/>
        <dbReference type="EC" id="2.1.1.375"/>
    </reaction>
</comment>
<evidence type="ECO:0000313" key="25">
    <source>
        <dbReference type="Proteomes" id="UP000830652"/>
    </source>
</evidence>
<evidence type="ECO:0000256" key="22">
    <source>
        <dbReference type="ARBA" id="ARBA00048548"/>
    </source>
</evidence>
<evidence type="ECO:0000256" key="20">
    <source>
        <dbReference type="ARBA" id="ARBA00047332"/>
    </source>
</evidence>
<keyword evidence="12" id="KW-0693">Viral RNA replication</keyword>
<evidence type="ECO:0000256" key="17">
    <source>
        <dbReference type="ARBA" id="ARBA00024499"/>
    </source>
</evidence>
<name>A0AAE7P736_9RHAB</name>
<keyword evidence="7" id="KW-0949">S-adenosyl-L-methionine</keyword>
<evidence type="ECO:0000256" key="15">
    <source>
        <dbReference type="ARBA" id="ARBA00023268"/>
    </source>
</evidence>
<evidence type="ECO:0000256" key="2">
    <source>
        <dbReference type="ARBA" id="ARBA00004328"/>
    </source>
</evidence>
<dbReference type="Pfam" id="PF00946">
    <property type="entry name" value="Mononeg_RNA_pol"/>
    <property type="match status" value="1"/>
</dbReference>
<evidence type="ECO:0000256" key="9">
    <source>
        <dbReference type="ARBA" id="ARBA00022741"/>
    </source>
</evidence>
<dbReference type="GeneID" id="80539513"/>
<dbReference type="GO" id="GO:0004482">
    <property type="term" value="F:mRNA 5'-cap (guanine-N7-)-methyltransferase activity"/>
    <property type="evidence" value="ECO:0007669"/>
    <property type="project" value="InterPro"/>
</dbReference>
<proteinExistence type="predicted"/>
<evidence type="ECO:0000259" key="23">
    <source>
        <dbReference type="PROSITE" id="PS50526"/>
    </source>
</evidence>
<dbReference type="KEGG" id="vg:80539513"/>
<comment type="catalytic activity">
    <reaction evidence="16">
        <text>a 5'-end triphospho-adenylyl-adenylyl-cytidylyl-adenosine in mRNA + GDP + H(+) = a 5'-end (5'-triphosphoguanosine)-adenylyl-adenylyl-cytidylyl-adenosine in mRNA + diphosphate</text>
        <dbReference type="Rhea" id="RHEA:65436"/>
        <dbReference type="Rhea" id="RHEA-COMP:16797"/>
        <dbReference type="Rhea" id="RHEA-COMP:16799"/>
        <dbReference type="ChEBI" id="CHEBI:15378"/>
        <dbReference type="ChEBI" id="CHEBI:33019"/>
        <dbReference type="ChEBI" id="CHEBI:58189"/>
        <dbReference type="ChEBI" id="CHEBI:156484"/>
        <dbReference type="ChEBI" id="CHEBI:156503"/>
        <dbReference type="EC" id="2.7.7.88"/>
    </reaction>
</comment>
<evidence type="ECO:0000256" key="11">
    <source>
        <dbReference type="ARBA" id="ARBA00022844"/>
    </source>
</evidence>
<keyword evidence="11" id="KW-0946">Virion</keyword>
<evidence type="ECO:0000256" key="5">
    <source>
        <dbReference type="ARBA" id="ARBA00022664"/>
    </source>
</evidence>
<dbReference type="InterPro" id="IPR026890">
    <property type="entry name" value="Mononeg_mRNAcap"/>
</dbReference>
<evidence type="ECO:0000256" key="14">
    <source>
        <dbReference type="ARBA" id="ARBA00023200"/>
    </source>
</evidence>
<evidence type="ECO:0000256" key="8">
    <source>
        <dbReference type="ARBA" id="ARBA00022695"/>
    </source>
</evidence>
<evidence type="ECO:0000256" key="21">
    <source>
        <dbReference type="ARBA" id="ARBA00047370"/>
    </source>
</evidence>
<sequence length="2072" mass="237101">MEDDEIKFMRGIGDFHLRSALQSVSLRELERGIGRKRELRAYNEIKSLGPVVATIDACIIMVIILRSELEIRELIPYKQMLVDLISMEVNGLSWITSKDDILNRMLDKLKSNEISSCYAPIRHKLQMALMFTLASISERYYNIEGTAIKIRDGLPSLRFGKLVVYLTGELIGVRGFEKDVTHVISLDMFRMIVDKASERENVLLMSQLGWDILPEVYLKEEAINKLFDILDNHLLESGNKGYEVLKAYEAMVLGQLIALDSSSVIDTSSFLESTKTGISGEYHHVVELLLRHTSAICRTHHHFTQVIGLFRLWGHPIIDGKKGLEKVKRIGTEDKEKLINVSQVPEIAGRKFKEIFFINYFKRNNCYPEITACDVTSSYILECINENTLINTKSVGYCFCDWDMVDPMQLFQIPKTFNLSMIVADTAISPTRGEIRDADKKGESILDPMIRRGVLKWMKDGIIDCHELLTSVNKNTKGLDREFRIIGVYPKEREMNITPRMFALMSLMMRSYIVITENMLSNSILDYIPGITMTYNLLELSKEMINVTKRQSSKNKNSRTFCINMDFEKWNLNMRKLSTYFVFLVLGKLFGLSHLFNRTYDIFRNSLIYLADGSYIPKFDDDLKHIPDESGKSYSGHIGGFEGLRQKGWTIFTVTLIAYICDKEGADYKLMGQGDNQVLMVTIYSRAAASFGVDDPLADLEIQSKLQRIRTALEDVFGEIGLPLKPLETWVSEHFFSYGKFHIYRGIPCASSYKRASRVFGFSNEDMMTLSNAMGAITANSQSCAMSDVHPAMSYILAKWQHLLCVGLFLKYHPLIGESPVDFNELPFFSIKSSKGVKRYYEASKIPNVRMTMMAIVTIPRTLGGYNTVSYFDMIMRGFSDPPTKDMQFLFIMANQAKGAFKAVLRNFISVIYSPETEYSFLIQDPTSLNLLTPPTSLTVIKKMIHKTISSIKTDSIFAEWFKEVLNINDKDKMRELSNSLTDTNQVNPRLLHDILGASLYGYSDSITSKVDKTVTLSRMTLNSEDIVKVICKGEIRYLQYFLWRCEQSSGEIINWRCPSEYVRMIRNKGWQKKIIGISTPFPFHFMSHERAHTRNHDQSYIEGVTSERVLQREDVMFLELGNSLPYLGSVTKEKIHGNTSRLAYGSEPLISRPVKLMRAIGWFISPDSPWVDILVNLLKAVTDLDPDEVIFIPEEVKGSMIHRYSDMALKHGSLWMSLYGPATHVSMSTNTFLEYAKGTKNVTLHFQALLCLIQYSMINRALSKDATKLSYFKKGCEHCITELIEMDDQDAPSVPSELIPTMPDNPYLYISKDEVQIENLQRYGKYLEVPLIGTEEVENLGLITTYLEEILSLKIVSKWSISSGVQSDHGLQDIHGIPRTVFLRARFEHTFRECIKVYWMSVSSSEMRSGFYASWRSMKSTVIRRLRMMPLDNFSSLGGFFLWEETLSYMRGCPWVVMPLSYPLTPVSVSTAAKNSIINLASGLNDLDTKQTFIIPDPQIVNPMNSLKLKLLYNDKGHFIHSCQYCHTEIFRIKIPKGTEMSEILQIKCNQGHSVVSESRFSNLRRNSGSIETISDKCPRIMFSNVLAALPTIQKASSAYRSLLSSGMVKGFVDGKTLTRNVWEPCNEYEWYEFHTSISVPTKALYRGYDILSSISEFPEGCGFMVLGDGYGYTSMICKMLFPGSKVLSWTLIDSTESLPHSLHLARPPTHMYFDEFADNSFSLYEISDISNPEFPKSFKRAVEMGYEYVFSEIELVYSPERTEISVLIDTIISENILGGIVKIMFDDPNDILLLCEQISSRYMRWEVRETISVYSSQKVVWLIFFQRSKKVTKGRYFCSSTVASFQDNIQTGMNTASSWSEGIIGDHYSPWTEIETSLMKSGLNKSLYSTVDYWMGESGIVSWRQDDFTQMFYEIKTGRKPQSIFDVQGNPVHYMFSEQEEQLFIKLMTLSLSMITDMSLLMDTLRSNDGYSLVWVRKGESHGSRLTYYFNPVITKDEQRFWTPANRKEILKYLPLIKMLRWYSGCSVEFSNIGNSINFRYVPSHVDRSTMNLCLPISKITARRNVVLSE</sequence>
<evidence type="ECO:0000256" key="4">
    <source>
        <dbReference type="ARBA" id="ARBA00022484"/>
    </source>
</evidence>
<keyword evidence="4" id="KW-0696">RNA-directed RNA polymerase</keyword>
<keyword evidence="8" id="KW-0548">Nucleotidyltransferase</keyword>
<evidence type="ECO:0000313" key="24">
    <source>
        <dbReference type="EMBL" id="QQZ02079.1"/>
    </source>
</evidence>
<keyword evidence="15" id="KW-0511">Multifunctional enzyme</keyword>
<dbReference type="PROSITE" id="PS50526">
    <property type="entry name" value="RDRP_SSRNA_NEG_NONSEG"/>
    <property type="match status" value="1"/>
</dbReference>
<evidence type="ECO:0000256" key="1">
    <source>
        <dbReference type="ARBA" id="ARBA00004192"/>
    </source>
</evidence>
<keyword evidence="9" id="KW-0547">Nucleotide-binding</keyword>
<keyword evidence="10" id="KW-0067">ATP-binding</keyword>
<keyword evidence="13" id="KW-0506">mRNA capping</keyword>
<comment type="catalytic activity">
    <reaction evidence="22">
        <text>GTP + H2O = GDP + phosphate + H(+)</text>
        <dbReference type="Rhea" id="RHEA:19669"/>
        <dbReference type="ChEBI" id="CHEBI:15377"/>
        <dbReference type="ChEBI" id="CHEBI:15378"/>
        <dbReference type="ChEBI" id="CHEBI:37565"/>
        <dbReference type="ChEBI" id="CHEBI:43474"/>
        <dbReference type="ChEBI" id="CHEBI:58189"/>
    </reaction>
</comment>
<evidence type="ECO:0000256" key="12">
    <source>
        <dbReference type="ARBA" id="ARBA00022953"/>
    </source>
</evidence>
<reference evidence="24" key="1">
    <citation type="journal article" date="2021" name="Arch.">
        <title>Rose virus R, a cytorhabdovirus infecting rose.</title>
        <authorList>
            <person name="Bolus S."/>
            <person name="Al Rwahnih M."/>
            <person name="Grinstead S.C."/>
            <person name="Mollov D."/>
        </authorList>
    </citation>
    <scope>NUCLEOTIDE SEQUENCE</scope>
    <source>
        <strain evidence="24">MDR92016</strain>
    </source>
</reference>
<organism evidence="24 25">
    <name type="scientific">Rose virus R</name>
    <dbReference type="NCBI Taxonomy" id="2805917"/>
    <lineage>
        <taxon>Viruses</taxon>
        <taxon>Riboviria</taxon>
        <taxon>Orthornavirae</taxon>
        <taxon>Negarnaviricota</taxon>
        <taxon>Haploviricotina</taxon>
        <taxon>Monjiviricetes</taxon>
        <taxon>Mononegavirales</taxon>
        <taxon>Rhabdoviridae</taxon>
        <taxon>Betarhabdovirinae</taxon>
        <taxon>Betacytorhabdovirus</taxon>
        <taxon>Betacytorhabdovirus alpharosae</taxon>
        <taxon>Cytorhabdovirus rosae</taxon>
    </lineage>
</organism>
<accession>A0AAE7P736</accession>
<comment type="catalytic activity">
    <reaction evidence="17">
        <text>a 5'-end (5'-triphosphoguanosine)-(2'-O-methyladenylyl)-adenylyl-cytidylyl-adenosine in mRNA + S-adenosyl-L-methionine = a 5'-end (N(7)-methyl 5'-triphosphoguanosine)-(2'-O-methyladenylyl)-adenylyl-cytidylyl-adenosine in mRNA + S-adenosyl-L-homocysteine</text>
        <dbReference type="Rhea" id="RHEA:65440"/>
        <dbReference type="Rhea" id="RHEA-COMP:16798"/>
        <dbReference type="Rhea" id="RHEA-COMP:16801"/>
        <dbReference type="ChEBI" id="CHEBI:57856"/>
        <dbReference type="ChEBI" id="CHEBI:59789"/>
        <dbReference type="ChEBI" id="CHEBI:156482"/>
        <dbReference type="ChEBI" id="CHEBI:156483"/>
    </reaction>
</comment>
<evidence type="ECO:0000256" key="7">
    <source>
        <dbReference type="ARBA" id="ARBA00022691"/>
    </source>
</evidence>
<dbReference type="GO" id="GO:0003968">
    <property type="term" value="F:RNA-directed RNA polymerase activity"/>
    <property type="evidence" value="ECO:0007669"/>
    <property type="project" value="UniProtKB-KW"/>
</dbReference>
<evidence type="ECO:0000256" key="3">
    <source>
        <dbReference type="ARBA" id="ARBA00012494"/>
    </source>
</evidence>
<comment type="subcellular location">
    <subcellularLocation>
        <location evidence="1">Host cytoplasm</location>
    </subcellularLocation>
    <subcellularLocation>
        <location evidence="2">Virion</location>
    </subcellularLocation>
</comment>
<dbReference type="RefSeq" id="YP_010800863.1">
    <property type="nucleotide sequence ID" value="NC_076909.1"/>
</dbReference>
<dbReference type="InterPro" id="IPR014023">
    <property type="entry name" value="Mononeg_RNA_pol_cat"/>
</dbReference>
<keyword evidence="14" id="KW-1035">Host cytoplasm</keyword>
<evidence type="ECO:0000256" key="16">
    <source>
        <dbReference type="ARBA" id="ARBA00024494"/>
    </source>
</evidence>
<dbReference type="GO" id="GO:0044423">
    <property type="term" value="C:virion component"/>
    <property type="evidence" value="ECO:0007669"/>
    <property type="project" value="UniProtKB-KW"/>
</dbReference>
<dbReference type="Proteomes" id="UP000830652">
    <property type="component" value="Segment"/>
</dbReference>
<evidence type="ECO:0000256" key="18">
    <source>
        <dbReference type="ARBA" id="ARBA00030436"/>
    </source>
</evidence>
<evidence type="ECO:0000256" key="19">
    <source>
        <dbReference type="ARBA" id="ARBA00031012"/>
    </source>
</evidence>
<protein>
    <recommendedName>
        <fullName evidence="3">RNA-directed RNA polymerase</fullName>
        <ecNumber evidence="3">2.7.7.48</ecNumber>
    </recommendedName>
    <alternativeName>
        <fullName evidence="19">Replicase</fullName>
    </alternativeName>
    <alternativeName>
        <fullName evidence="18">Transcriptase</fullName>
    </alternativeName>
</protein>
<comment type="catalytic activity">
    <reaction evidence="20">
        <text>a 5'-end (5'-triphosphoguanosine)-adenylyl-adenylyl-cytidylyl-adenosine in mRNA + S-adenosyl-L-methionine = a 5'-end (5'-triphosphoguanosine)-(2'-O-methyladenylyl)-adenylyl-cytidylyl-adenosine in mRNA + S-adenosyl-L-homocysteine + H(+)</text>
        <dbReference type="Rhea" id="RHEA:65380"/>
        <dbReference type="Rhea" id="RHEA-COMP:16797"/>
        <dbReference type="Rhea" id="RHEA-COMP:16801"/>
        <dbReference type="ChEBI" id="CHEBI:15378"/>
        <dbReference type="ChEBI" id="CHEBI:57856"/>
        <dbReference type="ChEBI" id="CHEBI:59789"/>
        <dbReference type="ChEBI" id="CHEBI:156482"/>
        <dbReference type="ChEBI" id="CHEBI:156484"/>
    </reaction>
</comment>
<dbReference type="EC" id="2.7.7.48" evidence="3"/>
<keyword evidence="5" id="KW-0507">mRNA processing</keyword>
<evidence type="ECO:0000256" key="13">
    <source>
        <dbReference type="ARBA" id="ARBA00023042"/>
    </source>
</evidence>
<keyword evidence="6" id="KW-0808">Transferase</keyword>
<dbReference type="EMBL" id="MT952336">
    <property type="protein sequence ID" value="QQZ02079.1"/>
    <property type="molecule type" value="Genomic_RNA"/>
</dbReference>
<dbReference type="Pfam" id="PF14318">
    <property type="entry name" value="Mononeg_mRNAcap"/>
    <property type="match status" value="1"/>
</dbReference>
<dbReference type="GO" id="GO:0030430">
    <property type="term" value="C:host cell cytoplasm"/>
    <property type="evidence" value="ECO:0007669"/>
    <property type="project" value="UniProtKB-SubCell"/>
</dbReference>
<feature type="domain" description="RdRp catalytic" evidence="23">
    <location>
        <begin position="559"/>
        <end position="746"/>
    </location>
</feature>
<keyword evidence="25" id="KW-1185">Reference proteome</keyword>
<evidence type="ECO:0000256" key="6">
    <source>
        <dbReference type="ARBA" id="ARBA00022679"/>
    </source>
</evidence>